<protein>
    <submittedName>
        <fullName evidence="1">Uncharacterized protein</fullName>
    </submittedName>
</protein>
<dbReference type="Proteomes" id="UP001154329">
    <property type="component" value="Chromosome 2"/>
</dbReference>
<dbReference type="EMBL" id="OU899035">
    <property type="protein sequence ID" value="CAH1723175.1"/>
    <property type="molecule type" value="Genomic_DNA"/>
</dbReference>
<proteinExistence type="predicted"/>
<evidence type="ECO:0000313" key="2">
    <source>
        <dbReference type="Proteomes" id="UP001154329"/>
    </source>
</evidence>
<gene>
    <name evidence="1" type="ORF">APHIGO_LOCUS5064</name>
</gene>
<keyword evidence="2" id="KW-1185">Reference proteome</keyword>
<sequence length="141" mass="15392">MILLFHDFAPVLCDVISFLDLLRSGPFVVVVLLVAVHDLIGHERVDTVSRSVVTIAGNGVVPYRLNDRLSDIGVPGDMVVELPGDGGRAKHDRRGAKNTYTVRCVLRRARTARALYRADGGGCVVSRTTVAGGVRYDSRRY</sequence>
<organism evidence="1 2">
    <name type="scientific">Aphis gossypii</name>
    <name type="common">Cotton aphid</name>
    <dbReference type="NCBI Taxonomy" id="80765"/>
    <lineage>
        <taxon>Eukaryota</taxon>
        <taxon>Metazoa</taxon>
        <taxon>Ecdysozoa</taxon>
        <taxon>Arthropoda</taxon>
        <taxon>Hexapoda</taxon>
        <taxon>Insecta</taxon>
        <taxon>Pterygota</taxon>
        <taxon>Neoptera</taxon>
        <taxon>Paraneoptera</taxon>
        <taxon>Hemiptera</taxon>
        <taxon>Sternorrhyncha</taxon>
        <taxon>Aphidomorpha</taxon>
        <taxon>Aphidoidea</taxon>
        <taxon>Aphididae</taxon>
        <taxon>Aphidini</taxon>
        <taxon>Aphis</taxon>
        <taxon>Aphis</taxon>
    </lineage>
</organism>
<accession>A0A9P0J3M4</accession>
<name>A0A9P0J3M4_APHGO</name>
<reference evidence="1" key="1">
    <citation type="submission" date="2022-02" db="EMBL/GenBank/DDBJ databases">
        <authorList>
            <person name="King R."/>
        </authorList>
    </citation>
    <scope>NUCLEOTIDE SEQUENCE</scope>
</reference>
<dbReference type="AlphaFoldDB" id="A0A9P0J3M4"/>
<evidence type="ECO:0000313" key="1">
    <source>
        <dbReference type="EMBL" id="CAH1723175.1"/>
    </source>
</evidence>
<reference evidence="1" key="2">
    <citation type="submission" date="2022-10" db="EMBL/GenBank/DDBJ databases">
        <authorList>
            <consortium name="ENA_rothamsted_submissions"/>
            <consortium name="culmorum"/>
            <person name="King R."/>
        </authorList>
    </citation>
    <scope>NUCLEOTIDE SEQUENCE</scope>
</reference>